<dbReference type="EMBL" id="CM043022">
    <property type="protein sequence ID" value="KAI4457284.1"/>
    <property type="molecule type" value="Genomic_DNA"/>
</dbReference>
<name>A0ACB9SS31_HOLOL</name>
<accession>A0ACB9SS31</accession>
<evidence type="ECO:0000313" key="1">
    <source>
        <dbReference type="EMBL" id="KAI4457284.1"/>
    </source>
</evidence>
<organism evidence="1 2">
    <name type="scientific">Holotrichia oblita</name>
    <name type="common">Chafer beetle</name>
    <dbReference type="NCBI Taxonomy" id="644536"/>
    <lineage>
        <taxon>Eukaryota</taxon>
        <taxon>Metazoa</taxon>
        <taxon>Ecdysozoa</taxon>
        <taxon>Arthropoda</taxon>
        <taxon>Hexapoda</taxon>
        <taxon>Insecta</taxon>
        <taxon>Pterygota</taxon>
        <taxon>Neoptera</taxon>
        <taxon>Endopterygota</taxon>
        <taxon>Coleoptera</taxon>
        <taxon>Polyphaga</taxon>
        <taxon>Scarabaeiformia</taxon>
        <taxon>Scarabaeidae</taxon>
        <taxon>Melolonthinae</taxon>
        <taxon>Holotrichia</taxon>
    </lineage>
</organism>
<sequence>MEEVKANSPLAGKVERADNIAGNEEENTEDANEIKTDDVDSPKEGQGDVICIEKDNLKDVETIAPKESEKNVINSVDKAEKSDPASFYSCSSGNTSKNTGTATDAIRTFGELTLDDLPPVADVSSLNVEVSEQDCIHMGNITGIIDRLVTVESLPNTPAYDLETLLFLDNGKKPLGYVYDVMGPVSNPIYVIRFNTKEEMDTIGIVKGLPVYSAPKTPHTQYVFLKQLMHDASWMGDNEVPPEHVDYSDDEEERKVRRSSKKSSTSETRKRNSLERHKDFEKDMNVKNIIDTRLHKIRDTFEPSTKRHASNNNDKRGFPFQPSTGPVFSFGQPGLNPNVPSFNPFLNPPFVPNGIQMSPFGPLPYMPHSMPPLPRMPPVQNVPFIPSIPPPQLPQTMTTQTMPPPPMQAMHSISVPPPTMDLSQQKHPQQVPPRMLYPPDMTMARPRNTFVPLYTPRIPNVWTYQNRPQTVRPTTQNYCQPRPTRATYYPKKQ</sequence>
<reference evidence="1" key="1">
    <citation type="submission" date="2022-04" db="EMBL/GenBank/DDBJ databases">
        <title>Chromosome-scale genome assembly of Holotrichia oblita Faldermann.</title>
        <authorList>
            <person name="Rongchong L."/>
        </authorList>
    </citation>
    <scope>NUCLEOTIDE SEQUENCE</scope>
    <source>
        <strain evidence="1">81SQS9</strain>
    </source>
</reference>
<gene>
    <name evidence="1" type="ORF">MML48_8g00010312</name>
</gene>
<dbReference type="Proteomes" id="UP001056778">
    <property type="component" value="Chromosome 8"/>
</dbReference>
<protein>
    <submittedName>
        <fullName evidence="1">H/aca ribonucleoprotein complex non-core subunit naf1</fullName>
    </submittedName>
</protein>
<keyword evidence="1" id="KW-0687">Ribonucleoprotein</keyword>
<evidence type="ECO:0000313" key="2">
    <source>
        <dbReference type="Proteomes" id="UP001056778"/>
    </source>
</evidence>
<comment type="caution">
    <text evidence="1">The sequence shown here is derived from an EMBL/GenBank/DDBJ whole genome shotgun (WGS) entry which is preliminary data.</text>
</comment>
<proteinExistence type="predicted"/>
<keyword evidence="2" id="KW-1185">Reference proteome</keyword>